<proteinExistence type="predicted"/>
<evidence type="ECO:0000313" key="5">
    <source>
        <dbReference type="EMBL" id="GEK21489.1"/>
    </source>
</evidence>
<dbReference type="EMBL" id="BJUB01000005">
    <property type="protein sequence ID" value="GEK21489.1"/>
    <property type="molecule type" value="Genomic_DNA"/>
</dbReference>
<dbReference type="OrthoDB" id="9806887at2"/>
<name>A0A510V3N2_9CELL</name>
<evidence type="ECO:0000313" key="6">
    <source>
        <dbReference type="Proteomes" id="UP000321118"/>
    </source>
</evidence>
<dbReference type="GO" id="GO:1901137">
    <property type="term" value="P:carbohydrate derivative biosynthetic process"/>
    <property type="evidence" value="ECO:0007669"/>
    <property type="project" value="UniProtKB-ARBA"/>
</dbReference>
<dbReference type="RefSeq" id="WP_146927282.1">
    <property type="nucleotide sequence ID" value="NZ_BJUB01000005.1"/>
</dbReference>
<evidence type="ECO:0000256" key="2">
    <source>
        <dbReference type="ARBA" id="ARBA00022676"/>
    </source>
</evidence>
<reference evidence="5 6" key="1">
    <citation type="submission" date="2019-07" db="EMBL/GenBank/DDBJ databases">
        <title>Whole genome shotgun sequence of Cellulomonas xylanilytica NBRC 101102.</title>
        <authorList>
            <person name="Hosoyama A."/>
            <person name="Uohara A."/>
            <person name="Ohji S."/>
            <person name="Ichikawa N."/>
        </authorList>
    </citation>
    <scope>NUCLEOTIDE SEQUENCE [LARGE SCALE GENOMIC DNA]</scope>
    <source>
        <strain evidence="5 6">NBRC 101102</strain>
    </source>
</reference>
<dbReference type="AlphaFoldDB" id="A0A510V3N2"/>
<keyword evidence="2" id="KW-0328">Glycosyltransferase</keyword>
<evidence type="ECO:0000256" key="1">
    <source>
        <dbReference type="ARBA" id="ARBA00021292"/>
    </source>
</evidence>
<dbReference type="InterPro" id="IPR028098">
    <property type="entry name" value="Glyco_trans_4-like_N"/>
</dbReference>
<dbReference type="SUPFAM" id="SSF53756">
    <property type="entry name" value="UDP-Glycosyltransferase/glycogen phosphorylase"/>
    <property type="match status" value="1"/>
</dbReference>
<dbReference type="InterPro" id="IPR050194">
    <property type="entry name" value="Glycosyltransferase_grp1"/>
</dbReference>
<dbReference type="PANTHER" id="PTHR45947">
    <property type="entry name" value="SULFOQUINOVOSYL TRANSFERASE SQD2"/>
    <property type="match status" value="1"/>
</dbReference>
<dbReference type="PANTHER" id="PTHR45947:SF3">
    <property type="entry name" value="SULFOQUINOVOSYL TRANSFERASE SQD2"/>
    <property type="match status" value="1"/>
</dbReference>
<dbReference type="Proteomes" id="UP000321118">
    <property type="component" value="Unassembled WGS sequence"/>
</dbReference>
<dbReference type="Pfam" id="PF13692">
    <property type="entry name" value="Glyco_trans_1_4"/>
    <property type="match status" value="1"/>
</dbReference>
<organism evidence="5 6">
    <name type="scientific">Cellulomonas xylanilytica</name>
    <dbReference type="NCBI Taxonomy" id="233583"/>
    <lineage>
        <taxon>Bacteria</taxon>
        <taxon>Bacillati</taxon>
        <taxon>Actinomycetota</taxon>
        <taxon>Actinomycetes</taxon>
        <taxon>Micrococcales</taxon>
        <taxon>Cellulomonadaceae</taxon>
        <taxon>Cellulomonas</taxon>
    </lineage>
</organism>
<protein>
    <recommendedName>
        <fullName evidence="1">D-inositol 3-phosphate glycosyltransferase</fullName>
    </recommendedName>
</protein>
<sequence length="369" mass="39556">MGDRQAPRVLHVTQPTDAGVAAVVHDLAIHQHRHGVDVAVACAGPLAARLRSQGVPVVDWSARRSPVRGLRTEAVSLRSILAAWTPDVVHLHSSKAGLVGRLVLRGRTQTLFQPHAWGDEAVRWPVSTAVRAWERYADRWTNVTICVSDAEAQRAAALGVDTVRTVHNGIDVSRWQPVDSGTARRTLGLPANAFVVACVGRLCRQKGQDVLVAAWQRARSSLPAGAVLVLVGDGPWRERLAADASDHVRLVGAVTDPRDWYAAADLVVMPSRWEGAALVPLEAMAMGRAVVGSAVGGFGELVEDEEAALVPDDVDLLAEALVRFARDGDRRQRLAVSGRAHVLQNRSADESLRATTEITLTVAGQGARS</sequence>
<keyword evidence="6" id="KW-1185">Reference proteome</keyword>
<evidence type="ECO:0000259" key="4">
    <source>
        <dbReference type="Pfam" id="PF13439"/>
    </source>
</evidence>
<dbReference type="Pfam" id="PF13439">
    <property type="entry name" value="Glyco_transf_4"/>
    <property type="match status" value="1"/>
</dbReference>
<dbReference type="Gene3D" id="3.40.50.2000">
    <property type="entry name" value="Glycogen Phosphorylase B"/>
    <property type="match status" value="2"/>
</dbReference>
<feature type="domain" description="Glycosyltransferase subfamily 4-like N-terminal" evidence="4">
    <location>
        <begin position="19"/>
        <end position="174"/>
    </location>
</feature>
<dbReference type="GO" id="GO:0016758">
    <property type="term" value="F:hexosyltransferase activity"/>
    <property type="evidence" value="ECO:0007669"/>
    <property type="project" value="TreeGrafter"/>
</dbReference>
<keyword evidence="3 5" id="KW-0808">Transferase</keyword>
<comment type="caution">
    <text evidence="5">The sequence shown here is derived from an EMBL/GenBank/DDBJ whole genome shotgun (WGS) entry which is preliminary data.</text>
</comment>
<gene>
    <name evidence="5" type="ORF">CXY01_20090</name>
</gene>
<evidence type="ECO:0000256" key="3">
    <source>
        <dbReference type="ARBA" id="ARBA00022679"/>
    </source>
</evidence>
<accession>A0A510V3N2</accession>